<dbReference type="InterPro" id="IPR011042">
    <property type="entry name" value="6-blade_b-propeller_TolB-like"/>
</dbReference>
<keyword evidence="2" id="KW-1185">Reference proteome</keyword>
<dbReference type="AlphaFoldDB" id="A0A316TP15"/>
<name>A0A316TP15_9BACT</name>
<evidence type="ECO:0000313" key="2">
    <source>
        <dbReference type="Proteomes" id="UP000245533"/>
    </source>
</evidence>
<sequence length="411" mass="42915">MILFNKPKKYSIKPLYIILAGVLIFSACNESTGIIDGKNAAEIAPGNSQASKSDLDATYEFDGPVFDISSLPNGGILVADFGTIKEIGKNGVREVTTLPLITGPGAGGAIESTFINGLEPIGNGNFFATRSGLDLALGAALFRATRNNTRLVADIENFTLGAWADGGEPGQAASWKSFACETPGGYTPGPQTNPYHLTALSGSDVLIADAAGNSLLHASTNGDIEVLATFGPVTEPATGDPIVQFPLEDGTPCYVEPVPTAVSVGADGAYYVGELNGAHPANFTGEATPDGLASVWRIEPGSRNVDCPSDKCEKVITGLNSVIDIEFGSDGYLYVVEYEQNGFLATVAPALGIPLAGGTVQKCDVSSGTCEIIEGEDGDLFLPGAITFDKWDNLWLLDNVFDPVVRRIALN</sequence>
<evidence type="ECO:0008006" key="3">
    <source>
        <dbReference type="Google" id="ProtNLM"/>
    </source>
</evidence>
<dbReference type="InterPro" id="IPR048031">
    <property type="entry name" value="ScyD/ScyE-like"/>
</dbReference>
<dbReference type="EMBL" id="QGGB01000009">
    <property type="protein sequence ID" value="PWN05528.1"/>
    <property type="molecule type" value="Genomic_DNA"/>
</dbReference>
<reference evidence="1 2" key="1">
    <citation type="submission" date="2018-05" db="EMBL/GenBank/DDBJ databases">
        <title>Rhodohalobacter halophilus gen. nov., sp. nov., a moderately halophilic member of the family Balneolaceae.</title>
        <authorList>
            <person name="Liu Z.-W."/>
        </authorList>
    </citation>
    <scope>NUCLEOTIDE SEQUENCE [LARGE SCALE GENOMIC DNA]</scope>
    <source>
        <strain evidence="1 2">8A47</strain>
    </source>
</reference>
<protein>
    <recommendedName>
        <fullName evidence="3">ScyD/ScyE family protein</fullName>
    </recommendedName>
</protein>
<evidence type="ECO:0000313" key="1">
    <source>
        <dbReference type="EMBL" id="PWN05528.1"/>
    </source>
</evidence>
<dbReference type="OrthoDB" id="928769at2"/>
<dbReference type="Gene3D" id="2.120.10.30">
    <property type="entry name" value="TolB, C-terminal domain"/>
    <property type="match status" value="1"/>
</dbReference>
<dbReference type="PROSITE" id="PS51257">
    <property type="entry name" value="PROKAR_LIPOPROTEIN"/>
    <property type="match status" value="1"/>
</dbReference>
<comment type="caution">
    <text evidence="1">The sequence shown here is derived from an EMBL/GenBank/DDBJ whole genome shotgun (WGS) entry which is preliminary data.</text>
</comment>
<proteinExistence type="predicted"/>
<organism evidence="1 2">
    <name type="scientific">Rhodohalobacter mucosus</name>
    <dbReference type="NCBI Taxonomy" id="2079485"/>
    <lineage>
        <taxon>Bacteria</taxon>
        <taxon>Pseudomonadati</taxon>
        <taxon>Balneolota</taxon>
        <taxon>Balneolia</taxon>
        <taxon>Balneolales</taxon>
        <taxon>Balneolaceae</taxon>
        <taxon>Rhodohalobacter</taxon>
    </lineage>
</organism>
<gene>
    <name evidence="1" type="ORF">DDZ15_13050</name>
</gene>
<dbReference type="SUPFAM" id="SSF63829">
    <property type="entry name" value="Calcium-dependent phosphotriesterase"/>
    <property type="match status" value="1"/>
</dbReference>
<accession>A0A316TP15</accession>
<dbReference type="NCBIfam" id="NF033206">
    <property type="entry name" value="ScyE_fam"/>
    <property type="match status" value="1"/>
</dbReference>
<dbReference type="RefSeq" id="WP_109647556.1">
    <property type="nucleotide sequence ID" value="NZ_QGGB01000009.1"/>
</dbReference>
<dbReference type="Proteomes" id="UP000245533">
    <property type="component" value="Unassembled WGS sequence"/>
</dbReference>